<dbReference type="PATRIC" id="fig|467210.3.peg.450"/>
<sequence>MNLDILYKLQAQLRNSIITGSSLIKEDFRLKKCVDDMESLSKVAPVFAQIKKQAEELFVCDNPGEKTLDLLALVDAVLETQAGIYESSEISDIEKSCGRVNGNYSYKMLEPIITALTTTGSGRWEVLVEARKENPDIFLDYRILPKFIAGLGDGYSEISFAIGRWIMQSGKMMIEPLKRGFDPMGKSEMYLRFDIIADLAKEEENDFYLSVINGEARKDIRKRAIRSLMYSEDNIDFLIELAKTSDRASKTDAIETLKTFNNEKAIEFLKTVVVKKK</sequence>
<protein>
    <recommendedName>
        <fullName evidence="3">HEAT repeat protein</fullName>
    </recommendedName>
</protein>
<proteinExistence type="predicted"/>
<dbReference type="RefSeq" id="WP_060930415.1">
    <property type="nucleotide sequence ID" value="NZ_KQ959775.1"/>
</dbReference>
<name>A0A133ZYZ8_9FIRM</name>
<dbReference type="Proteomes" id="UP000070394">
    <property type="component" value="Unassembled WGS sequence"/>
</dbReference>
<organism evidence="1 2">
    <name type="scientific">Lachnoanaerobaculum saburreum</name>
    <dbReference type="NCBI Taxonomy" id="467210"/>
    <lineage>
        <taxon>Bacteria</taxon>
        <taxon>Bacillati</taxon>
        <taxon>Bacillota</taxon>
        <taxon>Clostridia</taxon>
        <taxon>Lachnospirales</taxon>
        <taxon>Lachnospiraceae</taxon>
        <taxon>Lachnoanaerobaculum</taxon>
    </lineage>
</organism>
<keyword evidence="2" id="KW-1185">Reference proteome</keyword>
<evidence type="ECO:0000313" key="2">
    <source>
        <dbReference type="Proteomes" id="UP000070394"/>
    </source>
</evidence>
<dbReference type="EMBL" id="LSDA01000011">
    <property type="protein sequence ID" value="KXB60674.1"/>
    <property type="molecule type" value="Genomic_DNA"/>
</dbReference>
<dbReference type="AlphaFoldDB" id="A0A133ZYZ8"/>
<evidence type="ECO:0008006" key="3">
    <source>
        <dbReference type="Google" id="ProtNLM"/>
    </source>
</evidence>
<reference evidence="2" key="1">
    <citation type="submission" date="2016-01" db="EMBL/GenBank/DDBJ databases">
        <authorList>
            <person name="Mitreva M."/>
            <person name="Pepin K.H."/>
            <person name="Mihindukulasuriya K.A."/>
            <person name="Fulton R."/>
            <person name="Fronick C."/>
            <person name="O'Laughlin M."/>
            <person name="Miner T."/>
            <person name="Herter B."/>
            <person name="Rosa B.A."/>
            <person name="Cordes M."/>
            <person name="Tomlinson C."/>
            <person name="Wollam A."/>
            <person name="Palsikar V.B."/>
            <person name="Mardis E.R."/>
            <person name="Wilson R.K."/>
        </authorList>
    </citation>
    <scope>NUCLEOTIDE SEQUENCE [LARGE SCALE GENOMIC DNA]</scope>
    <source>
        <strain evidence="2">DNF00896</strain>
    </source>
</reference>
<dbReference type="STRING" id="467210.HMPREF1866_00455"/>
<comment type="caution">
    <text evidence="1">The sequence shown here is derived from an EMBL/GenBank/DDBJ whole genome shotgun (WGS) entry which is preliminary data.</text>
</comment>
<dbReference type="OrthoDB" id="83685at2"/>
<gene>
    <name evidence="1" type="ORF">HMPREF1866_00455</name>
</gene>
<accession>A0A133ZYZ8</accession>
<evidence type="ECO:0000313" key="1">
    <source>
        <dbReference type="EMBL" id="KXB60674.1"/>
    </source>
</evidence>